<dbReference type="CDD" id="cd00047">
    <property type="entry name" value="PTPc"/>
    <property type="match status" value="1"/>
</dbReference>
<evidence type="ECO:0000313" key="3">
    <source>
        <dbReference type="EMBL" id="KAL1527703.1"/>
    </source>
</evidence>
<feature type="domain" description="Tyrosine specific protein phosphatases" evidence="2">
    <location>
        <begin position="239"/>
        <end position="297"/>
    </location>
</feature>
<keyword evidence="4" id="KW-1185">Reference proteome</keyword>
<sequence>MANTALEEVVNNKLCRWAKIGGAPEYFALPGREPTRPTVQHKLNRFGGGMGPYVDTRLKLQNVEYINATAIDNLGPETPPFVATMCPMQSTMSHFWSMMWEVGSTTIINLTNADDSVGSRPEDKRERYWPPFDYPAIRQAASKWPVTPRLVGTETCQQIPALYRYSIELLGPATSGGEDRPRRLVQLYWYTEWVDFPESSSIGTQLFYRNAWHVLLLAVFIANELRDKAARAPSESWGVVHCSAGVGRTGTFISLVHMLRKLHTISSEAALDSATASVIKAMRTRRQFMVKADTEYATLYAALLLRLKHTSDEEYNLMWTPS</sequence>
<feature type="domain" description="Tyrosine-protein phosphatase" evidence="1">
    <location>
        <begin position="44"/>
        <end position="306"/>
    </location>
</feature>
<dbReference type="PRINTS" id="PR00700">
    <property type="entry name" value="PRTYPHPHTASE"/>
</dbReference>
<dbReference type="SMART" id="SM00404">
    <property type="entry name" value="PTPc_motif"/>
    <property type="match status" value="1"/>
</dbReference>
<name>A0AB34JZR5_PRYPA</name>
<dbReference type="PANTHER" id="PTHR19134:SF449">
    <property type="entry name" value="TYROSINE-PROTEIN PHOSPHATASE 1"/>
    <property type="match status" value="1"/>
</dbReference>
<dbReference type="InterPro" id="IPR016130">
    <property type="entry name" value="Tyr_Pase_AS"/>
</dbReference>
<dbReference type="InterPro" id="IPR029021">
    <property type="entry name" value="Prot-tyrosine_phosphatase-like"/>
</dbReference>
<evidence type="ECO:0000259" key="1">
    <source>
        <dbReference type="PROSITE" id="PS50055"/>
    </source>
</evidence>
<dbReference type="Pfam" id="PF00102">
    <property type="entry name" value="Y_phosphatase"/>
    <property type="match status" value="1"/>
</dbReference>
<dbReference type="InterPro" id="IPR003595">
    <property type="entry name" value="Tyr_Pase_cat"/>
</dbReference>
<comment type="caution">
    <text evidence="3">The sequence shown here is derived from an EMBL/GenBank/DDBJ whole genome shotgun (WGS) entry which is preliminary data.</text>
</comment>
<dbReference type="PROSITE" id="PS50056">
    <property type="entry name" value="TYR_PHOSPHATASE_2"/>
    <property type="match status" value="1"/>
</dbReference>
<dbReference type="InterPro" id="IPR000387">
    <property type="entry name" value="Tyr_Pase_dom"/>
</dbReference>
<dbReference type="Proteomes" id="UP001515480">
    <property type="component" value="Unassembled WGS sequence"/>
</dbReference>
<dbReference type="InterPro" id="IPR000242">
    <property type="entry name" value="PTP_cat"/>
</dbReference>
<dbReference type="GO" id="GO:0004725">
    <property type="term" value="F:protein tyrosine phosphatase activity"/>
    <property type="evidence" value="ECO:0007669"/>
    <property type="project" value="InterPro"/>
</dbReference>
<evidence type="ECO:0008006" key="5">
    <source>
        <dbReference type="Google" id="ProtNLM"/>
    </source>
</evidence>
<dbReference type="PANTHER" id="PTHR19134">
    <property type="entry name" value="RECEPTOR-TYPE TYROSINE-PROTEIN PHOSPHATASE"/>
    <property type="match status" value="1"/>
</dbReference>
<proteinExistence type="predicted"/>
<gene>
    <name evidence="3" type="ORF">AB1Y20_009089</name>
</gene>
<dbReference type="PROSITE" id="PS00383">
    <property type="entry name" value="TYR_PHOSPHATASE_1"/>
    <property type="match status" value="1"/>
</dbReference>
<dbReference type="EMBL" id="JBGBPQ010000002">
    <property type="protein sequence ID" value="KAL1527703.1"/>
    <property type="molecule type" value="Genomic_DNA"/>
</dbReference>
<evidence type="ECO:0000259" key="2">
    <source>
        <dbReference type="PROSITE" id="PS50056"/>
    </source>
</evidence>
<evidence type="ECO:0000313" key="4">
    <source>
        <dbReference type="Proteomes" id="UP001515480"/>
    </source>
</evidence>
<dbReference type="PROSITE" id="PS50055">
    <property type="entry name" value="TYR_PHOSPHATASE_PTP"/>
    <property type="match status" value="1"/>
</dbReference>
<dbReference type="Gene3D" id="3.90.190.10">
    <property type="entry name" value="Protein tyrosine phosphatase superfamily"/>
    <property type="match status" value="1"/>
</dbReference>
<dbReference type="AlphaFoldDB" id="A0AB34JZR5"/>
<reference evidence="3 4" key="1">
    <citation type="journal article" date="2024" name="Science">
        <title>Giant polyketide synthase enzymes in the biosynthesis of giant marine polyether toxins.</title>
        <authorList>
            <person name="Fallon T.R."/>
            <person name="Shende V.V."/>
            <person name="Wierzbicki I.H."/>
            <person name="Pendleton A.L."/>
            <person name="Watervoot N.F."/>
            <person name="Auber R.P."/>
            <person name="Gonzalez D.J."/>
            <person name="Wisecaver J.H."/>
            <person name="Moore B.S."/>
        </authorList>
    </citation>
    <scope>NUCLEOTIDE SEQUENCE [LARGE SCALE GENOMIC DNA]</scope>
    <source>
        <strain evidence="3 4">12B1</strain>
    </source>
</reference>
<dbReference type="SMART" id="SM00194">
    <property type="entry name" value="PTPc"/>
    <property type="match status" value="1"/>
</dbReference>
<dbReference type="SUPFAM" id="SSF52799">
    <property type="entry name" value="(Phosphotyrosine protein) phosphatases II"/>
    <property type="match status" value="1"/>
</dbReference>
<accession>A0AB34JZR5</accession>
<organism evidence="3 4">
    <name type="scientific">Prymnesium parvum</name>
    <name type="common">Toxic golden alga</name>
    <dbReference type="NCBI Taxonomy" id="97485"/>
    <lineage>
        <taxon>Eukaryota</taxon>
        <taxon>Haptista</taxon>
        <taxon>Haptophyta</taxon>
        <taxon>Prymnesiophyceae</taxon>
        <taxon>Prymnesiales</taxon>
        <taxon>Prymnesiaceae</taxon>
        <taxon>Prymnesium</taxon>
    </lineage>
</organism>
<protein>
    <recommendedName>
        <fullName evidence="5">Protein-tyrosine-phosphatase</fullName>
    </recommendedName>
</protein>
<dbReference type="InterPro" id="IPR050348">
    <property type="entry name" value="Protein-Tyr_Phosphatase"/>
</dbReference>